<feature type="region of interest" description="Disordered" evidence="1">
    <location>
        <begin position="212"/>
        <end position="244"/>
    </location>
</feature>
<dbReference type="InterPro" id="IPR008490">
    <property type="entry name" value="Transposase_InsH_N"/>
</dbReference>
<dbReference type="AlphaFoldDB" id="A0A2U3KRW5"/>
<dbReference type="Pfam" id="PF05598">
    <property type="entry name" value="DUF772"/>
    <property type="match status" value="1"/>
</dbReference>
<evidence type="ECO:0000313" key="5">
    <source>
        <dbReference type="Proteomes" id="UP000238701"/>
    </source>
</evidence>
<gene>
    <name evidence="4" type="ORF">SBA1_450017</name>
</gene>
<evidence type="ECO:0000256" key="1">
    <source>
        <dbReference type="SAM" id="MobiDB-lite"/>
    </source>
</evidence>
<proteinExistence type="predicted"/>
<feature type="transmembrane region" description="Helical" evidence="2">
    <location>
        <begin position="10"/>
        <end position="28"/>
    </location>
</feature>
<organism evidence="4 5">
    <name type="scientific">Candidatus Sulfotelmatobacter kueseliae</name>
    <dbReference type="NCBI Taxonomy" id="2042962"/>
    <lineage>
        <taxon>Bacteria</taxon>
        <taxon>Pseudomonadati</taxon>
        <taxon>Acidobacteriota</taxon>
        <taxon>Terriglobia</taxon>
        <taxon>Terriglobales</taxon>
        <taxon>Candidatus Korobacteraceae</taxon>
        <taxon>Candidatus Sulfotelmatobacter</taxon>
    </lineage>
</organism>
<dbReference type="OrthoDB" id="122452at2"/>
<protein>
    <submittedName>
        <fullName evidence="4">Transposase</fullName>
    </submittedName>
</protein>
<evidence type="ECO:0000313" key="4">
    <source>
        <dbReference type="EMBL" id="SPF42403.1"/>
    </source>
</evidence>
<evidence type="ECO:0000256" key="2">
    <source>
        <dbReference type="SAM" id="Phobius"/>
    </source>
</evidence>
<feature type="domain" description="Transposase InsH N-terminal" evidence="3">
    <location>
        <begin position="41"/>
        <end position="136"/>
    </location>
</feature>
<accession>A0A2U3KRW5</accession>
<dbReference type="PANTHER" id="PTHR35604:SF2">
    <property type="entry name" value="TRANSPOSASE INSH FOR INSERTION SEQUENCE ELEMENT IS5A-RELATED"/>
    <property type="match status" value="1"/>
</dbReference>
<dbReference type="EMBL" id="OMOD01000139">
    <property type="protein sequence ID" value="SPF42403.1"/>
    <property type="molecule type" value="Genomic_DNA"/>
</dbReference>
<dbReference type="PANTHER" id="PTHR35604">
    <property type="entry name" value="TRANSPOSASE INSH FOR INSERTION SEQUENCE ELEMENT IS5A-RELATED"/>
    <property type="match status" value="1"/>
</dbReference>
<evidence type="ECO:0000259" key="3">
    <source>
        <dbReference type="Pfam" id="PF05598"/>
    </source>
</evidence>
<keyword evidence="2" id="KW-0472">Membrane</keyword>
<sequence>MAEAWYKEEILAMFCWITILGGALIMMGQHDRSEALFYYFRLEDQIPETHLLRLIDKHISFAFVREKLKESYSDMGRPSIDPELLLRILLIGYLYGVTSERKLVEELRMHLAWRWFTGLGFDQEIPHHSTFSKNRHGRFQESKLFEQLFEQIVRQCVEVGLVKGEDLSVDGSFVEANAAKESRIPREQLAEAAQVHHTMRQYLVELEQQNPVEEPVHQQDQVSTTDPDSTYATKVCHVSGNGTV</sequence>
<dbReference type="Proteomes" id="UP000238701">
    <property type="component" value="Unassembled WGS sequence"/>
</dbReference>
<feature type="compositionally biased region" description="Polar residues" evidence="1">
    <location>
        <begin position="218"/>
        <end position="232"/>
    </location>
</feature>
<reference evidence="5" key="1">
    <citation type="submission" date="2018-02" db="EMBL/GenBank/DDBJ databases">
        <authorList>
            <person name="Hausmann B."/>
        </authorList>
    </citation>
    <scope>NUCLEOTIDE SEQUENCE [LARGE SCALE GENOMIC DNA]</scope>
    <source>
        <strain evidence="5">Peat soil MAG SbA1</strain>
    </source>
</reference>
<keyword evidence="2" id="KW-1133">Transmembrane helix</keyword>
<name>A0A2U3KRW5_9BACT</name>
<keyword evidence="2" id="KW-0812">Transmembrane</keyword>